<evidence type="ECO:0000313" key="3">
    <source>
        <dbReference type="EMBL" id="SPD86642.1"/>
    </source>
</evidence>
<reference evidence="3 4" key="1">
    <citation type="submission" date="2018-02" db="EMBL/GenBank/DDBJ databases">
        <authorList>
            <person name="Cohen D.B."/>
            <person name="Kent A.D."/>
        </authorList>
    </citation>
    <scope>NUCLEOTIDE SEQUENCE [LARGE SCALE GENOMIC DNA]</scope>
    <source>
        <strain evidence="3">1</strain>
    </source>
</reference>
<feature type="transmembrane region" description="Helical" evidence="1">
    <location>
        <begin position="367"/>
        <end position="385"/>
    </location>
</feature>
<feature type="transmembrane region" description="Helical" evidence="1">
    <location>
        <begin position="95"/>
        <end position="117"/>
    </location>
</feature>
<feature type="transmembrane region" description="Helical" evidence="1">
    <location>
        <begin position="129"/>
        <end position="151"/>
    </location>
</feature>
<keyword evidence="4" id="KW-1185">Reference proteome</keyword>
<proteinExistence type="predicted"/>
<evidence type="ECO:0000259" key="2">
    <source>
        <dbReference type="Pfam" id="PF01757"/>
    </source>
</evidence>
<dbReference type="GO" id="GO:0016747">
    <property type="term" value="F:acyltransferase activity, transferring groups other than amino-acyl groups"/>
    <property type="evidence" value="ECO:0007669"/>
    <property type="project" value="InterPro"/>
</dbReference>
<dbReference type="RefSeq" id="WP_105185559.1">
    <property type="nucleotide sequence ID" value="NZ_BAAAGO010000007.1"/>
</dbReference>
<keyword evidence="1" id="KW-0812">Transmembrane</keyword>
<dbReference type="Pfam" id="PF01757">
    <property type="entry name" value="Acyl_transf_3"/>
    <property type="match status" value="1"/>
</dbReference>
<keyword evidence="1" id="KW-0472">Membrane</keyword>
<dbReference type="KEGG" id="mgg:MPLG2_1606"/>
<feature type="transmembrane region" description="Helical" evidence="1">
    <location>
        <begin position="183"/>
        <end position="202"/>
    </location>
</feature>
<name>A0A2N9JET4_9ACTN</name>
<feature type="transmembrane region" description="Helical" evidence="1">
    <location>
        <begin position="12"/>
        <end position="32"/>
    </location>
</feature>
<feature type="domain" description="Acyltransferase 3" evidence="2">
    <location>
        <begin position="7"/>
        <end position="348"/>
    </location>
</feature>
<dbReference type="EMBL" id="LT985188">
    <property type="protein sequence ID" value="SPD86642.1"/>
    <property type="molecule type" value="Genomic_DNA"/>
</dbReference>
<feature type="transmembrane region" description="Helical" evidence="1">
    <location>
        <begin position="292"/>
        <end position="316"/>
    </location>
</feature>
<evidence type="ECO:0000313" key="4">
    <source>
        <dbReference type="Proteomes" id="UP000238164"/>
    </source>
</evidence>
<evidence type="ECO:0000256" key="1">
    <source>
        <dbReference type="SAM" id="Phobius"/>
    </source>
</evidence>
<feature type="transmembrane region" description="Helical" evidence="1">
    <location>
        <begin position="391"/>
        <end position="410"/>
    </location>
</feature>
<dbReference type="AlphaFoldDB" id="A0A2N9JET4"/>
<feature type="transmembrane region" description="Helical" evidence="1">
    <location>
        <begin position="247"/>
        <end position="271"/>
    </location>
</feature>
<protein>
    <recommendedName>
        <fullName evidence="2">Acyltransferase 3 domain-containing protein</fullName>
    </recommendedName>
</protein>
<feature type="transmembrane region" description="Helical" evidence="1">
    <location>
        <begin position="214"/>
        <end position="235"/>
    </location>
</feature>
<organism evidence="3 4">
    <name type="scientific">Micropruina glycogenica</name>
    <dbReference type="NCBI Taxonomy" id="75385"/>
    <lineage>
        <taxon>Bacteria</taxon>
        <taxon>Bacillati</taxon>
        <taxon>Actinomycetota</taxon>
        <taxon>Actinomycetes</taxon>
        <taxon>Propionibacteriales</taxon>
        <taxon>Nocardioidaceae</taxon>
        <taxon>Micropruina</taxon>
    </lineage>
</organism>
<keyword evidence="1" id="KW-1133">Transmembrane helix</keyword>
<sequence>MTPRNHLIDLARATSVLVVVTFHCLLYQVVVVDGLPQVVPWAPQPHWSWWTASWFVMIIPLFFIAGGFAHALVVDKVRAEARGYTFYLASRAHRLVGPMLLFVGFSTVLSTAAAWFGPVAPSIALSVQFAQLLWFIAIYLVIVAVAPFMVTLHDRRPWLPLLVLGLLAVVVDAWSWRVGDFEVRYANLLTVWPLCHQLGIAYHRGWFRRGPVWVSWVVMAVAAAIIPVLIFGLGYPGSSIGLGDIPIANVLPPTVAMAVLGAAQAAGLGLLERAGVAARLSPRTERGLSVANALAVTTYLWHIPCIVIAGALLFGVSRLAPAATEVLLSQWSMVLVTYGVIALVVPWIGRLEYALIPPLGDAPSRGVVAAFLLLMLGTALVWRYGTVLHPAQPVSAVGLVLLFGGMAWLARAARAGARIH</sequence>
<dbReference type="Proteomes" id="UP000238164">
    <property type="component" value="Chromosome 1"/>
</dbReference>
<feature type="transmembrane region" description="Helical" evidence="1">
    <location>
        <begin position="328"/>
        <end position="347"/>
    </location>
</feature>
<feature type="transmembrane region" description="Helical" evidence="1">
    <location>
        <begin position="52"/>
        <end position="74"/>
    </location>
</feature>
<feature type="transmembrane region" description="Helical" evidence="1">
    <location>
        <begin position="158"/>
        <end position="177"/>
    </location>
</feature>
<dbReference type="InterPro" id="IPR002656">
    <property type="entry name" value="Acyl_transf_3_dom"/>
</dbReference>
<accession>A0A2N9JET4</accession>
<gene>
    <name evidence="3" type="ORF">MPLG2_1606</name>
</gene>
<dbReference type="OrthoDB" id="8206682at2"/>